<organism evidence="2 3">
    <name type="scientific">Roseburia faecis</name>
    <dbReference type="NCBI Taxonomy" id="301302"/>
    <lineage>
        <taxon>Bacteria</taxon>
        <taxon>Bacillati</taxon>
        <taxon>Bacillota</taxon>
        <taxon>Clostridia</taxon>
        <taxon>Lachnospirales</taxon>
        <taxon>Lachnospiraceae</taxon>
        <taxon>Roseburia</taxon>
    </lineage>
</organism>
<accession>A0A173UU85</accession>
<dbReference type="Proteomes" id="UP000095495">
    <property type="component" value="Unassembled WGS sequence"/>
</dbReference>
<feature type="coiled-coil region" evidence="1">
    <location>
        <begin position="24"/>
        <end position="58"/>
    </location>
</feature>
<evidence type="ECO:0000313" key="3">
    <source>
        <dbReference type="Proteomes" id="UP000095495"/>
    </source>
</evidence>
<gene>
    <name evidence="2" type="ORF">ERS852420_03300</name>
</gene>
<keyword evidence="1" id="KW-0175">Coiled coil</keyword>
<dbReference type="GeneID" id="61433269"/>
<sequence>MNEVFERLSDVFEELRSDAGEREYSIQTEEAKKADKELKKENREYEKFLSDLSTEQRNFLENYMDIVDHAHFQEQQRAYYQGIVDAVQILAGLGIVKESVKVKELLNTIMK</sequence>
<reference evidence="2 3" key="1">
    <citation type="submission" date="2015-09" db="EMBL/GenBank/DDBJ databases">
        <authorList>
            <consortium name="Pathogen Informatics"/>
        </authorList>
    </citation>
    <scope>NUCLEOTIDE SEQUENCE [LARGE SCALE GENOMIC DNA]</scope>
    <source>
        <strain evidence="2 3">2789STDY5608863</strain>
    </source>
</reference>
<protein>
    <submittedName>
        <fullName evidence="2">Uncharacterized protein</fullName>
    </submittedName>
</protein>
<dbReference type="AlphaFoldDB" id="A0A173UU85"/>
<evidence type="ECO:0000256" key="1">
    <source>
        <dbReference type="SAM" id="Coils"/>
    </source>
</evidence>
<dbReference type="RefSeq" id="WP_006859231.1">
    <property type="nucleotide sequence ID" value="NZ_CYXV01000019.1"/>
</dbReference>
<proteinExistence type="predicted"/>
<evidence type="ECO:0000313" key="2">
    <source>
        <dbReference type="EMBL" id="CUN18583.1"/>
    </source>
</evidence>
<dbReference type="EMBL" id="CYXV01000019">
    <property type="protein sequence ID" value="CUN18583.1"/>
    <property type="molecule type" value="Genomic_DNA"/>
</dbReference>
<name>A0A173UU85_9FIRM</name>